<feature type="domain" description="SMC hinge" evidence="14">
    <location>
        <begin position="521"/>
        <end position="642"/>
    </location>
</feature>
<evidence type="ECO:0000259" key="14">
    <source>
        <dbReference type="SMART" id="SM00968"/>
    </source>
</evidence>
<evidence type="ECO:0000256" key="12">
    <source>
        <dbReference type="SAM" id="Coils"/>
    </source>
</evidence>
<evidence type="ECO:0000313" key="15">
    <source>
        <dbReference type="EMBL" id="KIW55652.1"/>
    </source>
</evidence>
<keyword evidence="7 12" id="KW-0175">Coiled coil</keyword>
<gene>
    <name evidence="15" type="ORF">PV05_04383</name>
</gene>
<dbReference type="SMART" id="SM00968">
    <property type="entry name" value="SMC_hinge"/>
    <property type="match status" value="1"/>
</dbReference>
<keyword evidence="8" id="KW-0226">DNA condensation</keyword>
<evidence type="ECO:0000256" key="2">
    <source>
        <dbReference type="ARBA" id="ARBA00005231"/>
    </source>
</evidence>
<evidence type="ECO:0000256" key="11">
    <source>
        <dbReference type="PIRNR" id="PIRNR005719"/>
    </source>
</evidence>
<organism evidence="15 16">
    <name type="scientific">Exophiala xenobiotica</name>
    <dbReference type="NCBI Taxonomy" id="348802"/>
    <lineage>
        <taxon>Eukaryota</taxon>
        <taxon>Fungi</taxon>
        <taxon>Dikarya</taxon>
        <taxon>Ascomycota</taxon>
        <taxon>Pezizomycotina</taxon>
        <taxon>Eurotiomycetes</taxon>
        <taxon>Chaetothyriomycetidae</taxon>
        <taxon>Chaetothyriales</taxon>
        <taxon>Herpotrichiellaceae</taxon>
        <taxon>Exophiala</taxon>
    </lineage>
</organism>
<evidence type="ECO:0000256" key="5">
    <source>
        <dbReference type="ARBA" id="ARBA00022776"/>
    </source>
</evidence>
<dbReference type="AlphaFoldDB" id="A0A0D2CZS3"/>
<dbReference type="EMBL" id="KN847319">
    <property type="protein sequence ID" value="KIW55652.1"/>
    <property type="molecule type" value="Genomic_DNA"/>
</dbReference>
<dbReference type="PANTHER" id="PTHR43977">
    <property type="entry name" value="STRUCTURAL MAINTENANCE OF CHROMOSOMES PROTEIN 3"/>
    <property type="match status" value="1"/>
</dbReference>
<evidence type="ECO:0000256" key="1">
    <source>
        <dbReference type="ARBA" id="ARBA00004123"/>
    </source>
</evidence>
<dbReference type="InterPro" id="IPR003395">
    <property type="entry name" value="RecF/RecN/SMC_N"/>
</dbReference>
<evidence type="ECO:0000256" key="10">
    <source>
        <dbReference type="ARBA" id="ARBA00023306"/>
    </source>
</evidence>
<dbReference type="Pfam" id="PF02463">
    <property type="entry name" value="SMC_N"/>
    <property type="match status" value="1"/>
</dbReference>
<dbReference type="OrthoDB" id="10255539at2759"/>
<dbReference type="Proteomes" id="UP000054342">
    <property type="component" value="Unassembled WGS sequence"/>
</dbReference>
<comment type="subcellular location">
    <subcellularLocation>
        <location evidence="1 11">Nucleus</location>
    </subcellularLocation>
</comment>
<name>A0A0D2CZS3_9EURO</name>
<proteinExistence type="inferred from homology"/>
<feature type="coiled-coil region" evidence="12">
    <location>
        <begin position="246"/>
        <end position="360"/>
    </location>
</feature>
<dbReference type="FunFam" id="1.20.1060.20:FF:000005">
    <property type="entry name" value="Structural maintenance of chromosomes 2"/>
    <property type="match status" value="1"/>
</dbReference>
<keyword evidence="10" id="KW-0131">Cell cycle</keyword>
<dbReference type="FunFam" id="3.40.50.300:FF:000278">
    <property type="entry name" value="Structural maintenance of chromosomes 2"/>
    <property type="match status" value="1"/>
</dbReference>
<dbReference type="SUPFAM" id="SSF52540">
    <property type="entry name" value="P-loop containing nucleoside triphosphate hydrolases"/>
    <property type="match status" value="1"/>
</dbReference>
<dbReference type="InterPro" id="IPR027417">
    <property type="entry name" value="P-loop_NTPase"/>
</dbReference>
<dbReference type="GO" id="GO:0016887">
    <property type="term" value="F:ATP hydrolysis activity"/>
    <property type="evidence" value="ECO:0007669"/>
    <property type="project" value="InterPro"/>
</dbReference>
<feature type="region of interest" description="Disordered" evidence="13">
    <location>
        <begin position="897"/>
        <end position="918"/>
    </location>
</feature>
<dbReference type="GO" id="GO:0051301">
    <property type="term" value="P:cell division"/>
    <property type="evidence" value="ECO:0007669"/>
    <property type="project" value="UniProtKB-KW"/>
</dbReference>
<evidence type="ECO:0000256" key="7">
    <source>
        <dbReference type="ARBA" id="ARBA00023054"/>
    </source>
</evidence>
<dbReference type="InterPro" id="IPR010935">
    <property type="entry name" value="SMC_hinge"/>
</dbReference>
<evidence type="ECO:0000256" key="8">
    <source>
        <dbReference type="ARBA" id="ARBA00023067"/>
    </source>
</evidence>
<dbReference type="Pfam" id="PF06470">
    <property type="entry name" value="SMC_hinge"/>
    <property type="match status" value="1"/>
</dbReference>
<comment type="similarity">
    <text evidence="2">Belongs to the SMC family. SMC2 subfamily.</text>
</comment>
<keyword evidence="6" id="KW-0067">ATP-binding</keyword>
<keyword evidence="9 11" id="KW-0539">Nucleus</keyword>
<dbReference type="RefSeq" id="XP_013316236.1">
    <property type="nucleotide sequence ID" value="XM_013460782.1"/>
</dbReference>
<dbReference type="GO" id="GO:0007076">
    <property type="term" value="P:mitotic chromosome condensation"/>
    <property type="evidence" value="ECO:0007669"/>
    <property type="project" value="UniProtKB-ARBA"/>
</dbReference>
<evidence type="ECO:0000256" key="9">
    <source>
        <dbReference type="ARBA" id="ARBA00023242"/>
    </source>
</evidence>
<dbReference type="GeneID" id="25326291"/>
<keyword evidence="4" id="KW-0547">Nucleotide-binding</keyword>
<dbReference type="InterPro" id="IPR024704">
    <property type="entry name" value="SMC"/>
</dbReference>
<dbReference type="Gene3D" id="1.20.1060.20">
    <property type="match status" value="1"/>
</dbReference>
<dbReference type="GO" id="GO:0000793">
    <property type="term" value="C:condensed chromosome"/>
    <property type="evidence" value="ECO:0007669"/>
    <property type="project" value="UniProtKB-ARBA"/>
</dbReference>
<evidence type="ECO:0000256" key="6">
    <source>
        <dbReference type="ARBA" id="ARBA00022840"/>
    </source>
</evidence>
<evidence type="ECO:0000256" key="13">
    <source>
        <dbReference type="SAM" id="MobiDB-lite"/>
    </source>
</evidence>
<dbReference type="Gene3D" id="3.40.50.300">
    <property type="entry name" value="P-loop containing nucleotide triphosphate hydrolases"/>
    <property type="match status" value="2"/>
</dbReference>
<dbReference type="PIRSF" id="PIRSF005719">
    <property type="entry name" value="SMC"/>
    <property type="match status" value="1"/>
</dbReference>
<dbReference type="Gene3D" id="3.30.70.1620">
    <property type="match status" value="1"/>
</dbReference>
<keyword evidence="5" id="KW-0498">Mitosis</keyword>
<dbReference type="CDD" id="cd03273">
    <property type="entry name" value="ABC_SMC2_euk"/>
    <property type="match status" value="1"/>
</dbReference>
<evidence type="ECO:0000313" key="16">
    <source>
        <dbReference type="Proteomes" id="UP000054342"/>
    </source>
</evidence>
<reference evidence="15 16" key="1">
    <citation type="submission" date="2015-01" db="EMBL/GenBank/DDBJ databases">
        <title>The Genome Sequence of Exophiala xenobiotica CBS118157.</title>
        <authorList>
            <consortium name="The Broad Institute Genomics Platform"/>
            <person name="Cuomo C."/>
            <person name="de Hoog S."/>
            <person name="Gorbushina A."/>
            <person name="Stielow B."/>
            <person name="Teixiera M."/>
            <person name="Abouelleil A."/>
            <person name="Chapman S.B."/>
            <person name="Priest M."/>
            <person name="Young S.K."/>
            <person name="Wortman J."/>
            <person name="Nusbaum C."/>
            <person name="Birren B."/>
        </authorList>
    </citation>
    <scope>NUCLEOTIDE SEQUENCE [LARGE SCALE GENOMIC DNA]</scope>
    <source>
        <strain evidence="15 16">CBS 118157</strain>
    </source>
</reference>
<dbReference type="InterPro" id="IPR036277">
    <property type="entry name" value="SMC_hinge_sf"/>
</dbReference>
<dbReference type="InterPro" id="IPR027120">
    <property type="entry name" value="Smc2_ABC"/>
</dbReference>
<evidence type="ECO:0000256" key="3">
    <source>
        <dbReference type="ARBA" id="ARBA00022618"/>
    </source>
</evidence>
<dbReference type="FunFam" id="3.40.50.300:FF:000385">
    <property type="entry name" value="Structural maintenance of chromosomes 2"/>
    <property type="match status" value="1"/>
</dbReference>
<dbReference type="STRING" id="348802.A0A0D2CZS3"/>
<keyword evidence="16" id="KW-1185">Reference proteome</keyword>
<dbReference type="GO" id="GO:0000796">
    <property type="term" value="C:condensin complex"/>
    <property type="evidence" value="ECO:0007669"/>
    <property type="project" value="UniProtKB-ARBA"/>
</dbReference>
<protein>
    <recommendedName>
        <fullName evidence="11">Structural maintenance of chromosomes protein</fullName>
    </recommendedName>
</protein>
<dbReference type="GO" id="GO:0005524">
    <property type="term" value="F:ATP binding"/>
    <property type="evidence" value="ECO:0007669"/>
    <property type="project" value="UniProtKB-KW"/>
</dbReference>
<evidence type="ECO:0000256" key="4">
    <source>
        <dbReference type="ARBA" id="ARBA00022741"/>
    </source>
</evidence>
<feature type="coiled-coil region" evidence="12">
    <location>
        <begin position="403"/>
        <end position="472"/>
    </location>
</feature>
<keyword evidence="3" id="KW-0132">Cell division</keyword>
<accession>A0A0D2CZS3</accession>
<sequence>MKIIELIIDGFKSYSQRTVISGWDQSFNAVTGLNGSGKSNILDSICFVLGITNMSTVRAQNLQDLIYKRGQAGVTKASVTIVFDNGDKSTSPIGFEEYGQISVTRQIVMGGTSKYLINGHRAQQTTVQNLFQSVGLNINNPNFIIMQGRITKVLNMKAAEILAMIEEAAGTRMFEDRKEKAQKTMAKKEMKVVEIEGLLREEIEPKLDKLRGEKRAWLDYQKTQSELERLTRVVVAADYVRAGDKMKSASEEHEAKRAKVQHLEENAVKLKREIENLAEDAQRVRDVREKEMRKGGRFQALEAQVKELSHELVRLSTVLDLKQSSVVEEEQRKKEVAKNVKSLEKQVADKKKSLGKLQTRWDSAKSELDVQNAEVEKKEELLSTLQTGVASREGQESGYQGQLQEARNRLTTAGTEQEQAKLKISHLEKRIKEDEPRAKKAREQNADLLKGLEVLRKQAHKLEGDLQKLGFEPGREEAMREREVALQKSIRTLSQEADGLRRKVANVDFHFSDPSPNFDRSKVKGLVAQLFTLDKDKSIAGTALEICAGGRLYNVVVDTAETGTQLLQNGKLKKRVTIIPLNKITAFRASAEKVGAAQRIAPGKVDLALSLIGYDHEVSAAMDYVFGTTLICQDADTAKRVTFDPAVRLKSVTLEGDVYDPSGTLSGGSSPNSSGVLVVLQKLNEVTKELEKHQSEFRELQQTMKNEQAKMTNIKTIKQELDLKTHEIKLTEEQISGNSSSSIIHSIEEMKASIVQLKEDMTNAKSRQAEAAKDVKRIEMDMEDFSKNKDSKLKELEKSLTELKKSLTKTQAAIKSLQKELQDVRIDCEQAESDLNAAEEQMNEATNTIEVQKQELQTLREEEATVKNKHDVAQAELTDEQAKLTGFDDELRELEQAKSKKSKQTTEEALEAQGLSHAVEKAQKDAQAASQLVAALEKEHDWIEDNKDQFGRAGTPYDFQGKNLAESRATLKNVTERFQGMKKKINPKVMPMIDSVEKKETSLKNMLRTVIRDKTKIEETIVTLDEYKKEALVKTWRKVTEDFGNIFSDLLPGNNTAKLVPLDDNIDRIQQGLEVKVCLGKVWKQSLTELSGGQRSLVALSLILALLQFKPAPMYILDEVDAALDLSHTQNIGRIIRTRFTGSQFIVVSLKDGMFQNANRVFRTRFSEGTSVVTVMTPGELKG</sequence>
<dbReference type="SUPFAM" id="SSF75553">
    <property type="entry name" value="Smc hinge domain"/>
    <property type="match status" value="1"/>
</dbReference>
<dbReference type="GO" id="GO:0031981">
    <property type="term" value="C:nuclear lumen"/>
    <property type="evidence" value="ECO:0007669"/>
    <property type="project" value="UniProtKB-ARBA"/>
</dbReference>
<dbReference type="HOGENOM" id="CLU_001042_9_0_1"/>